<sequence>MTYQSPARAAGLVSALALGLATSVAAPASAEFTLPDTVAITAYGTGSTGFNQMVAVGAAFKNAGVALRVLPGKNDIARAAPLRQGKVPFSAFGVGAYMMQEGAFDFADDSWGPQPVRVLMTNFAGKLGQAIGVAADAGIETYADLKGKRVSWIKGAPALNVNAEAYLAYAGLTWDDVEVVEFGGYGDSLKGLANGQIDAAFASMTASGMFQAEASPRGLHWPRIDPDDTEALARMHAIAPYFRTMVATEGAVAGTTEGGIPTAGYPYPAMISLADQDEDLVYNFTKAMYETFPDYKGTAPGIDGWALEQQSLSWVVPYHDGAIRYYQEVGVWNDEHQAHNDALIARQKVLQDAWAALKAEGPADWDAAWPEARRAALEAAGLKVVF</sequence>
<dbReference type="PANTHER" id="PTHR42941:SF1">
    <property type="entry name" value="SLL1037 PROTEIN"/>
    <property type="match status" value="1"/>
</dbReference>
<name>A0A1H3CIC6_9RHOB</name>
<feature type="signal peptide" evidence="1">
    <location>
        <begin position="1"/>
        <end position="30"/>
    </location>
</feature>
<dbReference type="InterPro" id="IPR011852">
    <property type="entry name" value="TRAP_TAXI"/>
</dbReference>
<dbReference type="Pfam" id="PF16868">
    <property type="entry name" value="NMT1_3"/>
    <property type="match status" value="1"/>
</dbReference>
<dbReference type="STRING" id="356660.SAMN05444336_106115"/>
<organism evidence="2 3">
    <name type="scientific">Albimonas donghaensis</name>
    <dbReference type="NCBI Taxonomy" id="356660"/>
    <lineage>
        <taxon>Bacteria</taxon>
        <taxon>Pseudomonadati</taxon>
        <taxon>Pseudomonadota</taxon>
        <taxon>Alphaproteobacteria</taxon>
        <taxon>Rhodobacterales</taxon>
        <taxon>Paracoccaceae</taxon>
        <taxon>Albimonas</taxon>
    </lineage>
</organism>
<keyword evidence="2" id="KW-0675">Receptor</keyword>
<dbReference type="EMBL" id="FNMZ01000006">
    <property type="protein sequence ID" value="SDX53760.1"/>
    <property type="molecule type" value="Genomic_DNA"/>
</dbReference>
<dbReference type="RefSeq" id="WP_092683597.1">
    <property type="nucleotide sequence ID" value="NZ_FNMZ01000006.1"/>
</dbReference>
<dbReference type="SUPFAM" id="SSF53850">
    <property type="entry name" value="Periplasmic binding protein-like II"/>
    <property type="match status" value="1"/>
</dbReference>
<dbReference type="AlphaFoldDB" id="A0A1H3CIC6"/>
<feature type="chain" id="PRO_5011730833" evidence="1">
    <location>
        <begin position="31"/>
        <end position="386"/>
    </location>
</feature>
<dbReference type="NCBIfam" id="TIGR02122">
    <property type="entry name" value="TRAP_TAXI"/>
    <property type="match status" value="1"/>
</dbReference>
<reference evidence="2 3" key="1">
    <citation type="submission" date="2016-10" db="EMBL/GenBank/DDBJ databases">
        <authorList>
            <person name="de Groot N.N."/>
        </authorList>
    </citation>
    <scope>NUCLEOTIDE SEQUENCE [LARGE SCALE GENOMIC DNA]</scope>
    <source>
        <strain evidence="2 3">DSM 17890</strain>
    </source>
</reference>
<dbReference type="Proteomes" id="UP000199118">
    <property type="component" value="Unassembled WGS sequence"/>
</dbReference>
<proteinExistence type="predicted"/>
<dbReference type="OrthoDB" id="9776669at2"/>
<evidence type="ECO:0000313" key="2">
    <source>
        <dbReference type="EMBL" id="SDX53760.1"/>
    </source>
</evidence>
<accession>A0A1H3CIC6</accession>
<keyword evidence="1" id="KW-0732">Signal</keyword>
<evidence type="ECO:0000313" key="3">
    <source>
        <dbReference type="Proteomes" id="UP000199118"/>
    </source>
</evidence>
<dbReference type="Gene3D" id="3.40.190.10">
    <property type="entry name" value="Periplasmic binding protein-like II"/>
    <property type="match status" value="2"/>
</dbReference>
<protein>
    <submittedName>
        <fullName evidence="2">TRAP transporter solute receptor, TAXI family</fullName>
    </submittedName>
</protein>
<gene>
    <name evidence="2" type="ORF">SAMN05444336_106115</name>
</gene>
<dbReference type="PANTHER" id="PTHR42941">
    <property type="entry name" value="SLL1037 PROTEIN"/>
    <property type="match status" value="1"/>
</dbReference>
<keyword evidence="3" id="KW-1185">Reference proteome</keyword>
<evidence type="ECO:0000256" key="1">
    <source>
        <dbReference type="SAM" id="SignalP"/>
    </source>
</evidence>